<dbReference type="Gene3D" id="3.40.50.300">
    <property type="entry name" value="P-loop containing nucleotide triphosphate hydrolases"/>
    <property type="match status" value="1"/>
</dbReference>
<dbReference type="InterPro" id="IPR023873">
    <property type="entry name" value="FeFe-hyd_GTPase_HydF"/>
</dbReference>
<dbReference type="InterPro" id="IPR041606">
    <property type="entry name" value="HydF_dimer"/>
</dbReference>
<evidence type="ECO:0000259" key="3">
    <source>
        <dbReference type="Pfam" id="PF01926"/>
    </source>
</evidence>
<evidence type="ECO:0000259" key="5">
    <source>
        <dbReference type="Pfam" id="PF18133"/>
    </source>
</evidence>
<dbReference type="NCBIfam" id="TIGR00231">
    <property type="entry name" value="small_GTP"/>
    <property type="match status" value="1"/>
</dbReference>
<dbReference type="SMART" id="SM00173">
    <property type="entry name" value="RAS"/>
    <property type="match status" value="1"/>
</dbReference>
<name>A6TVG6_ALKMQ</name>
<dbReference type="GO" id="GO:0005525">
    <property type="term" value="F:GTP binding"/>
    <property type="evidence" value="ECO:0007669"/>
    <property type="project" value="UniProtKB-KW"/>
</dbReference>
<dbReference type="InterPro" id="IPR040644">
    <property type="entry name" value="HydF_tetramer"/>
</dbReference>
<protein>
    <submittedName>
        <fullName evidence="6">Small GTP-binding protein</fullName>
    </submittedName>
</protein>
<evidence type="ECO:0000256" key="1">
    <source>
        <dbReference type="ARBA" id="ARBA00022741"/>
    </source>
</evidence>
<organism evidence="6 7">
    <name type="scientific">Alkaliphilus metalliredigens (strain QYMF)</name>
    <dbReference type="NCBI Taxonomy" id="293826"/>
    <lineage>
        <taxon>Bacteria</taxon>
        <taxon>Bacillati</taxon>
        <taxon>Bacillota</taxon>
        <taxon>Clostridia</taxon>
        <taxon>Peptostreptococcales</taxon>
        <taxon>Natronincolaceae</taxon>
        <taxon>Alkaliphilus</taxon>
    </lineage>
</organism>
<dbReference type="InterPro" id="IPR027417">
    <property type="entry name" value="P-loop_NTPase"/>
</dbReference>
<dbReference type="EMBL" id="CP000724">
    <property type="protein sequence ID" value="ABR50184.1"/>
    <property type="molecule type" value="Genomic_DNA"/>
</dbReference>
<evidence type="ECO:0000313" key="7">
    <source>
        <dbReference type="Proteomes" id="UP000001572"/>
    </source>
</evidence>
<dbReference type="AlphaFoldDB" id="A6TVG6"/>
<proteinExistence type="predicted"/>
<dbReference type="RefSeq" id="WP_012065132.1">
    <property type="nucleotide sequence ID" value="NC_009633.1"/>
</dbReference>
<dbReference type="SUPFAM" id="SSF52540">
    <property type="entry name" value="P-loop containing nucleoside triphosphate hydrolases"/>
    <property type="match status" value="1"/>
</dbReference>
<dbReference type="HOGENOM" id="CLU_042017_0_0_9"/>
<dbReference type="InterPro" id="IPR006073">
    <property type="entry name" value="GTP-bd"/>
</dbReference>
<evidence type="ECO:0000313" key="6">
    <source>
        <dbReference type="EMBL" id="ABR50184.1"/>
    </source>
</evidence>
<dbReference type="FunFam" id="3.40.50.11420:FF:000001">
    <property type="entry name" value="Hydrogenase maturation GTPase HydF"/>
    <property type="match status" value="1"/>
</dbReference>
<gene>
    <name evidence="6" type="ordered locus">Amet_4103</name>
</gene>
<dbReference type="KEGG" id="amt:Amet_4103"/>
<accession>A6TVG6</accession>
<dbReference type="GO" id="GO:0002098">
    <property type="term" value="P:tRNA wobble uridine modification"/>
    <property type="evidence" value="ECO:0007669"/>
    <property type="project" value="TreeGrafter"/>
</dbReference>
<evidence type="ECO:0000256" key="2">
    <source>
        <dbReference type="ARBA" id="ARBA00023134"/>
    </source>
</evidence>
<keyword evidence="7" id="KW-1185">Reference proteome</keyword>
<dbReference type="GO" id="GO:0030488">
    <property type="term" value="P:tRNA methylation"/>
    <property type="evidence" value="ECO:0007669"/>
    <property type="project" value="TreeGrafter"/>
</dbReference>
<dbReference type="CDD" id="cd00880">
    <property type="entry name" value="Era_like"/>
    <property type="match status" value="1"/>
</dbReference>
<dbReference type="InterPro" id="IPR005225">
    <property type="entry name" value="Small_GTP-bd"/>
</dbReference>
<dbReference type="Proteomes" id="UP000001572">
    <property type="component" value="Chromosome"/>
</dbReference>
<dbReference type="Pfam" id="PF18133">
    <property type="entry name" value="HydF_tetramer"/>
    <property type="match status" value="1"/>
</dbReference>
<dbReference type="STRING" id="293826.Amet_4103"/>
<dbReference type="Pfam" id="PF18128">
    <property type="entry name" value="HydF_dimer"/>
    <property type="match status" value="1"/>
</dbReference>
<sequence>MNQTPRGNRLHIAIFGRRNVGKSSLINALTDQDIAVVSQVAGTTTDPVYKSMEILPIGPVLLIDTPGIDDEGMIGELRIEKTKKVLGKTDLALIVTDAEIGIGEYEEGLIDTIRSKEIPIIIVYNKIDLFHASKDISTEYLTIPIVSTSAKANSGIEALKQRIIKEAPKDEEISLMAGLIEKGDLVVLVTPIDSAAPKGRMILPQVQVIRDILDHDAIMMVCKETELADTLDRLKSPPNLIVTDSQAFAYVSQIVPKEIPLTSFSILFARYKGDLDTLIEGAKAIKTLVPGDEVLIVEGCTHHRQEDDIGTVKIPRWLEKEVGGKLSFSWFAGTTFEEDLSKYKLIVHCGSCMHNRREMMNRINRAKGQGVPIVNYGVLIGYMTQILDRVLEPFSNKLG</sequence>
<dbReference type="Gene3D" id="3.40.50.11410">
    <property type="match status" value="1"/>
</dbReference>
<dbReference type="Gene3D" id="3.40.50.11420">
    <property type="match status" value="1"/>
</dbReference>
<reference evidence="7" key="1">
    <citation type="journal article" date="2016" name="Genome Announc.">
        <title>Complete genome sequence of Alkaliphilus metalliredigens strain QYMF, an alkaliphilic and metal-reducing bacterium isolated from borax-contaminated leachate ponds.</title>
        <authorList>
            <person name="Hwang C."/>
            <person name="Copeland A."/>
            <person name="Lucas S."/>
            <person name="Lapidus A."/>
            <person name="Barry K."/>
            <person name="Detter J.C."/>
            <person name="Glavina Del Rio T."/>
            <person name="Hammon N."/>
            <person name="Israni S."/>
            <person name="Dalin E."/>
            <person name="Tice H."/>
            <person name="Pitluck S."/>
            <person name="Chertkov O."/>
            <person name="Brettin T."/>
            <person name="Bruce D."/>
            <person name="Han C."/>
            <person name="Schmutz J."/>
            <person name="Larimer F."/>
            <person name="Land M.L."/>
            <person name="Hauser L."/>
            <person name="Kyrpides N."/>
            <person name="Mikhailova N."/>
            <person name="Ye Q."/>
            <person name="Zhou J."/>
            <person name="Richardson P."/>
            <person name="Fields M.W."/>
        </authorList>
    </citation>
    <scope>NUCLEOTIDE SEQUENCE [LARGE SCALE GENOMIC DNA]</scope>
    <source>
        <strain evidence="7">QYMF</strain>
    </source>
</reference>
<dbReference type="eggNOG" id="COG0486">
    <property type="taxonomic scope" value="Bacteria"/>
</dbReference>
<keyword evidence="1" id="KW-0547">Nucleotide-binding</keyword>
<dbReference type="Pfam" id="PF01926">
    <property type="entry name" value="MMR_HSR1"/>
    <property type="match status" value="1"/>
</dbReference>
<feature type="domain" description="G" evidence="3">
    <location>
        <begin position="11"/>
        <end position="126"/>
    </location>
</feature>
<dbReference type="PANTHER" id="PTHR42714">
    <property type="entry name" value="TRNA MODIFICATION GTPASE GTPBP3"/>
    <property type="match status" value="1"/>
</dbReference>
<dbReference type="PANTHER" id="PTHR42714:SF6">
    <property type="entry name" value="TRANSLATION INITIATION FACTOR IF-2"/>
    <property type="match status" value="1"/>
</dbReference>
<dbReference type="NCBIfam" id="TIGR03918">
    <property type="entry name" value="GTP_HydF"/>
    <property type="match status" value="1"/>
</dbReference>
<keyword evidence="2" id="KW-0342">GTP-binding</keyword>
<feature type="domain" description="Hydrogen maturase F tetramerization" evidence="5">
    <location>
        <begin position="277"/>
        <end position="393"/>
    </location>
</feature>
<evidence type="ECO:0000259" key="4">
    <source>
        <dbReference type="Pfam" id="PF18128"/>
    </source>
</evidence>
<dbReference type="GO" id="GO:0005737">
    <property type="term" value="C:cytoplasm"/>
    <property type="evidence" value="ECO:0007669"/>
    <property type="project" value="TreeGrafter"/>
</dbReference>
<feature type="domain" description="Hydrogen maturase F dimerization" evidence="4">
    <location>
        <begin position="175"/>
        <end position="273"/>
    </location>
</feature>